<name>A0A558R6I6_9SPHN</name>
<feature type="signal peptide" evidence="1">
    <location>
        <begin position="1"/>
        <end position="22"/>
    </location>
</feature>
<dbReference type="Proteomes" id="UP000318681">
    <property type="component" value="Unassembled WGS sequence"/>
</dbReference>
<gene>
    <name evidence="2" type="ORF">FOY91_08420</name>
</gene>
<dbReference type="AlphaFoldDB" id="A0A558R6I6"/>
<organism evidence="2 3">
    <name type="scientific">Alterirhizorhabdus solaris</name>
    <dbReference type="NCBI Taxonomy" id="2529389"/>
    <lineage>
        <taxon>Bacteria</taxon>
        <taxon>Pseudomonadati</taxon>
        <taxon>Pseudomonadota</taxon>
        <taxon>Alphaproteobacteria</taxon>
        <taxon>Sphingomonadales</taxon>
        <taxon>Rhizorhabdaceae</taxon>
        <taxon>Alterirhizorhabdus</taxon>
    </lineage>
</organism>
<dbReference type="RefSeq" id="WP_145150044.1">
    <property type="nucleotide sequence ID" value="NZ_VNIM01000026.1"/>
</dbReference>
<dbReference type="SUPFAM" id="SSF54593">
    <property type="entry name" value="Glyoxalase/Bleomycin resistance protein/Dihydroxybiphenyl dioxygenase"/>
    <property type="match status" value="1"/>
</dbReference>
<protein>
    <submittedName>
        <fullName evidence="2">VOC family protein</fullName>
    </submittedName>
</protein>
<comment type="caution">
    <text evidence="2">The sequence shown here is derived from an EMBL/GenBank/DDBJ whole genome shotgun (WGS) entry which is preliminary data.</text>
</comment>
<dbReference type="InterPro" id="IPR029068">
    <property type="entry name" value="Glyas_Bleomycin-R_OHBP_Dase"/>
</dbReference>
<evidence type="ECO:0000256" key="1">
    <source>
        <dbReference type="SAM" id="SignalP"/>
    </source>
</evidence>
<evidence type="ECO:0000313" key="2">
    <source>
        <dbReference type="EMBL" id="TVV74993.1"/>
    </source>
</evidence>
<dbReference type="EMBL" id="VNIM01000026">
    <property type="protein sequence ID" value="TVV74993.1"/>
    <property type="molecule type" value="Genomic_DNA"/>
</dbReference>
<accession>A0A558R6I6</accession>
<dbReference type="Gene3D" id="3.10.180.10">
    <property type="entry name" value="2,3-Dihydroxybiphenyl 1,2-Dioxygenase, domain 1"/>
    <property type="match status" value="1"/>
</dbReference>
<evidence type="ECO:0000313" key="3">
    <source>
        <dbReference type="Proteomes" id="UP000318681"/>
    </source>
</evidence>
<keyword evidence="3" id="KW-1185">Reference proteome</keyword>
<keyword evidence="1" id="KW-0732">Signal</keyword>
<proteinExistence type="predicted"/>
<sequence length="175" mass="18589">MRTLLGSAAVACGLMLGAAAPAQQPTVGVFGQKYPVSDFNRSIAYYTKYFPLQKGKLYNDTEMALASTEPTSTQRPITLWLDPCAGPGGQAAAARSIEATDTVHRKLATCTSRFRAGSAWLFIMVPDAAKSAALLRADGHEAVLKRVPATGPGYLLFLTEDPDGNIVEAVQAVTR</sequence>
<feature type="chain" id="PRO_5022043979" evidence="1">
    <location>
        <begin position="23"/>
        <end position="175"/>
    </location>
</feature>
<reference evidence="2 3" key="1">
    <citation type="submission" date="2019-07" db="EMBL/GenBank/DDBJ databases">
        <title>Sphingomonas solaris sp. nov., isolated from a solar panel from Boston, Massachusetts.</title>
        <authorList>
            <person name="Tanner K."/>
            <person name="Pascual J."/>
            <person name="Mancuso C."/>
            <person name="Pereto J."/>
            <person name="Khalil A."/>
            <person name="Vilanova C."/>
        </authorList>
    </citation>
    <scope>NUCLEOTIDE SEQUENCE [LARGE SCALE GENOMIC DNA]</scope>
    <source>
        <strain evidence="2 3">R4DWN</strain>
    </source>
</reference>